<organism evidence="2 3">
    <name type="scientific">Kocuria marina subsp. indica</name>
    <dbReference type="NCBI Taxonomy" id="1049583"/>
    <lineage>
        <taxon>Bacteria</taxon>
        <taxon>Bacillati</taxon>
        <taxon>Actinomycetota</taxon>
        <taxon>Actinomycetes</taxon>
        <taxon>Micrococcales</taxon>
        <taxon>Micrococcaceae</taxon>
        <taxon>Kocuria</taxon>
    </lineage>
</organism>
<dbReference type="PANTHER" id="PTHR37318:SF1">
    <property type="entry name" value="BSL7504 PROTEIN"/>
    <property type="match status" value="1"/>
</dbReference>
<dbReference type="GO" id="GO:0003677">
    <property type="term" value="F:DNA binding"/>
    <property type="evidence" value="ECO:0007669"/>
    <property type="project" value="UniProtKB-KW"/>
</dbReference>
<dbReference type="EMBL" id="FXAC01000012">
    <property type="protein sequence ID" value="SMF17046.1"/>
    <property type="molecule type" value="Genomic_DNA"/>
</dbReference>
<dbReference type="Pfam" id="PF13601">
    <property type="entry name" value="HTH_34"/>
    <property type="match status" value="1"/>
</dbReference>
<dbReference type="InterPro" id="IPR036390">
    <property type="entry name" value="WH_DNA-bd_sf"/>
</dbReference>
<accession>A0A1X7DK59</accession>
<dbReference type="InterPro" id="IPR027395">
    <property type="entry name" value="WH_DNA-bd_dom"/>
</dbReference>
<dbReference type="PANTHER" id="PTHR37318">
    <property type="entry name" value="BSL7504 PROTEIN"/>
    <property type="match status" value="1"/>
</dbReference>
<evidence type="ECO:0000313" key="2">
    <source>
        <dbReference type="EMBL" id="SMF17046.1"/>
    </source>
</evidence>
<proteinExistence type="predicted"/>
<dbReference type="Proteomes" id="UP000192929">
    <property type="component" value="Unassembled WGS sequence"/>
</dbReference>
<evidence type="ECO:0000259" key="1">
    <source>
        <dbReference type="Pfam" id="PF13601"/>
    </source>
</evidence>
<dbReference type="AlphaFoldDB" id="A0A1X7DK59"/>
<reference evidence="3" key="1">
    <citation type="submission" date="2017-04" db="EMBL/GenBank/DDBJ databases">
        <authorList>
            <person name="Varghese N."/>
            <person name="Submissions S."/>
        </authorList>
    </citation>
    <scope>NUCLEOTIDE SEQUENCE [LARGE SCALE GENOMIC DNA]</scope>
    <source>
        <strain evidence="3">NIO-1021</strain>
    </source>
</reference>
<dbReference type="Gene3D" id="1.10.10.10">
    <property type="entry name" value="Winged helix-like DNA-binding domain superfamily/Winged helix DNA-binding domain"/>
    <property type="match status" value="1"/>
</dbReference>
<evidence type="ECO:0000313" key="3">
    <source>
        <dbReference type="Proteomes" id="UP000192929"/>
    </source>
</evidence>
<dbReference type="RefSeq" id="WP_047690688.1">
    <property type="nucleotide sequence ID" value="NZ_FXAC01000012.1"/>
</dbReference>
<keyword evidence="3" id="KW-1185">Reference proteome</keyword>
<protein>
    <submittedName>
        <fullName evidence="2">Winged helix DNA-binding domain-containing protein</fullName>
    </submittedName>
</protein>
<dbReference type="SUPFAM" id="SSF46785">
    <property type="entry name" value="Winged helix' DNA-binding domain"/>
    <property type="match status" value="1"/>
</dbReference>
<name>A0A1X7DK59_9MICC</name>
<feature type="domain" description="Winged helix DNA-binding" evidence="1">
    <location>
        <begin position="15"/>
        <end position="93"/>
    </location>
</feature>
<gene>
    <name evidence="2" type="ORF">SAMN06296028_11283</name>
</gene>
<sequence length="96" mass="10935">MVDPSFDELLHAPHRLRISAILDTASYVEFGELQNRLEISKSALSKHLSQLEGNGYVQNSRVTLAGRSRLRVSFTDQGREKYRAHKEVLRKILQTG</sequence>
<dbReference type="InterPro" id="IPR036388">
    <property type="entry name" value="WH-like_DNA-bd_sf"/>
</dbReference>
<keyword evidence="2" id="KW-0238">DNA-binding</keyword>